<dbReference type="GO" id="GO:0005509">
    <property type="term" value="F:calcium ion binding"/>
    <property type="evidence" value="ECO:0007669"/>
    <property type="project" value="InterPro"/>
</dbReference>
<dbReference type="InterPro" id="IPR013783">
    <property type="entry name" value="Ig-like_fold"/>
</dbReference>
<gene>
    <name evidence="1" type="ORF">MPEBLZ_00846</name>
</gene>
<organism evidence="1 2">
    <name type="scientific">Candidatus Methanoperedens nitratireducens</name>
    <dbReference type="NCBI Taxonomy" id="1392998"/>
    <lineage>
        <taxon>Archaea</taxon>
        <taxon>Methanobacteriati</taxon>
        <taxon>Methanobacteriota</taxon>
        <taxon>Stenosarchaea group</taxon>
        <taxon>Methanomicrobia</taxon>
        <taxon>Methanosarcinales</taxon>
        <taxon>ANME-2 cluster</taxon>
        <taxon>Candidatus Methanoperedentaceae</taxon>
        <taxon>Candidatus Methanoperedens</taxon>
    </lineage>
</organism>
<evidence type="ECO:0000313" key="1">
    <source>
        <dbReference type="EMBL" id="KPQ44575.1"/>
    </source>
</evidence>
<accession>A0A0P8CCB6</accession>
<dbReference type="Proteomes" id="UP000050360">
    <property type="component" value="Unassembled WGS sequence"/>
</dbReference>
<name>A0A0P8CCB6_9EURY</name>
<feature type="non-terminal residue" evidence="1">
    <location>
        <position position="354"/>
    </location>
</feature>
<feature type="non-terminal residue" evidence="1">
    <location>
        <position position="1"/>
    </location>
</feature>
<dbReference type="SUPFAM" id="SSF49313">
    <property type="entry name" value="Cadherin-like"/>
    <property type="match status" value="1"/>
</dbReference>
<dbReference type="GO" id="GO:0016020">
    <property type="term" value="C:membrane"/>
    <property type="evidence" value="ECO:0007669"/>
    <property type="project" value="InterPro"/>
</dbReference>
<evidence type="ECO:0000313" key="2">
    <source>
        <dbReference type="Proteomes" id="UP000050360"/>
    </source>
</evidence>
<comment type="caution">
    <text evidence="1">The sequence shown here is derived from an EMBL/GenBank/DDBJ whole genome shotgun (WGS) entry which is preliminary data.</text>
</comment>
<dbReference type="Pfam" id="PF17963">
    <property type="entry name" value="Big_9"/>
    <property type="match status" value="1"/>
</dbReference>
<dbReference type="Gene3D" id="2.60.40.10">
    <property type="entry name" value="Immunoglobulins"/>
    <property type="match status" value="2"/>
</dbReference>
<dbReference type="InterPro" id="IPR015919">
    <property type="entry name" value="Cadherin-like_sf"/>
</dbReference>
<reference evidence="1 2" key="1">
    <citation type="submission" date="2015-09" db="EMBL/GenBank/DDBJ databases">
        <title>A metagenomics-based metabolic model of nitrate-dependent anaerobic oxidation of methane by Methanoperedens-like archaea.</title>
        <authorList>
            <person name="Arshad A."/>
            <person name="Speth D.R."/>
            <person name="De Graaf R.M."/>
            <person name="Op Den Camp H.J."/>
            <person name="Jetten M.S."/>
            <person name="Welte C.U."/>
        </authorList>
    </citation>
    <scope>NUCLEOTIDE SEQUENCE [LARGE SCALE GENOMIC DNA]</scope>
</reference>
<dbReference type="EMBL" id="LKCM01000073">
    <property type="protein sequence ID" value="KPQ44575.1"/>
    <property type="molecule type" value="Genomic_DNA"/>
</dbReference>
<proteinExistence type="predicted"/>
<sequence>PVNYTPSSPVNLISTQGNFWINHSWEAGSGNDTDSYNVSVNGSWTNGTTNNYVNNSIVPHGWSNITVYAYNASGSGTLSLTPVSQNIQLTNNIPDQTSIGDKTITAGDLLAFNVMANDLDNDTITYGTNATNGTINATTGEYSWLTNGTDTGTYVWYFNSSDNYGGTATETITITVTEIPTYLPPDPVNLNSTLSSSWVNYTWEPGAGNVTDSYNVNVNGTWTNDTTSNYINSSIAPHGWSNITVYAYNSSGSGTLSLTPISGETQVLNNIPVQSHTDNQTVSAGDLLTFTVSATDADNDIITYGTNATNGMINTTTGEYSWQTDSSDAGTYVWYFNSTDNYGGFDGETITITV</sequence>
<dbReference type="AlphaFoldDB" id="A0A0P8CCB6"/>
<protein>
    <submittedName>
        <fullName evidence="1">Uncharacterized protein</fullName>
    </submittedName>
</protein>